<evidence type="ECO:0000313" key="1">
    <source>
        <dbReference type="EMBL" id="AEP08402.1"/>
    </source>
</evidence>
<proteinExistence type="predicted"/>
<keyword evidence="2" id="KW-1185">Reference proteome</keyword>
<sequence>MSKALAVFKKSGLPDHPSLRDAFVAAHDAGVTYYTRSNPGDLMKRLEHLELHLHEQAMAARLLLSINDGVDRMPSATALFVNATWPYTSTYGWSALTRAFYDAQKMALLHSGVGPLLARALNSRTKEAMASALIARHYQLMNPTYLSEGMGPAQDRINRHRPQILRGLDALKADTMPAPLAQHVAIIRKLNPNLMDHGF</sequence>
<dbReference type="KEGG" id="mai:MICA_54"/>
<dbReference type="EMBL" id="CP002382">
    <property type="protein sequence ID" value="AEP08402.1"/>
    <property type="molecule type" value="Genomic_DNA"/>
</dbReference>
<dbReference type="OrthoDB" id="9825262at2"/>
<organism evidence="1 2">
    <name type="scientific">Micavibrio aeruginosavorus (strain ARL-13)</name>
    <dbReference type="NCBI Taxonomy" id="856793"/>
    <lineage>
        <taxon>Bacteria</taxon>
        <taxon>Pseudomonadati</taxon>
        <taxon>Bdellovibrionota</taxon>
        <taxon>Bdellovibrionia</taxon>
        <taxon>Bdellovibrionales</taxon>
        <taxon>Pseudobdellovibrionaceae</taxon>
        <taxon>Micavibrio</taxon>
    </lineage>
</organism>
<evidence type="ECO:0000313" key="2">
    <source>
        <dbReference type="Proteomes" id="UP000009286"/>
    </source>
</evidence>
<name>G2KLG6_MICAA</name>
<dbReference type="HOGENOM" id="CLU_1370827_0_0_5"/>
<dbReference type="STRING" id="856793.MICA_54"/>
<reference evidence="1 2" key="1">
    <citation type="journal article" date="2011" name="BMC Genomics">
        <title>Genomic insights into an obligate epibiotic bacterial predator: Micavibrio aeruginosavorus ARL-13.</title>
        <authorList>
            <person name="Wang Z."/>
            <person name="Kadouri D."/>
            <person name="Wu M."/>
        </authorList>
    </citation>
    <scope>NUCLEOTIDE SEQUENCE [LARGE SCALE GENOMIC DNA]</scope>
    <source>
        <strain evidence="1 2">ARL-13</strain>
    </source>
</reference>
<accession>G2KLG6</accession>
<dbReference type="RefSeq" id="WP_014101625.1">
    <property type="nucleotide sequence ID" value="NC_016026.1"/>
</dbReference>
<gene>
    <name evidence="1" type="ordered locus">MICA_54</name>
</gene>
<dbReference type="Proteomes" id="UP000009286">
    <property type="component" value="Chromosome"/>
</dbReference>
<dbReference type="AlphaFoldDB" id="G2KLG6"/>
<protein>
    <submittedName>
        <fullName evidence="1">Uncharacterized protein</fullName>
    </submittedName>
</protein>